<dbReference type="GO" id="GO:0003676">
    <property type="term" value="F:nucleic acid binding"/>
    <property type="evidence" value="ECO:0007669"/>
    <property type="project" value="InterPro"/>
</dbReference>
<protein>
    <recommendedName>
        <fullName evidence="3">Tc1-like transposase DDE domain-containing protein</fullName>
    </recommendedName>
</protein>
<evidence type="ECO:0008006" key="3">
    <source>
        <dbReference type="Google" id="ProtNLM"/>
    </source>
</evidence>
<evidence type="ECO:0000313" key="2">
    <source>
        <dbReference type="Proteomes" id="UP000499080"/>
    </source>
</evidence>
<dbReference type="InterPro" id="IPR036397">
    <property type="entry name" value="RNaseH_sf"/>
</dbReference>
<name>A0A4Y2WQW2_ARAVE</name>
<organism evidence="1 2">
    <name type="scientific">Araneus ventricosus</name>
    <name type="common">Orbweaver spider</name>
    <name type="synonym">Epeira ventricosa</name>
    <dbReference type="NCBI Taxonomy" id="182803"/>
    <lineage>
        <taxon>Eukaryota</taxon>
        <taxon>Metazoa</taxon>
        <taxon>Ecdysozoa</taxon>
        <taxon>Arthropoda</taxon>
        <taxon>Chelicerata</taxon>
        <taxon>Arachnida</taxon>
        <taxon>Araneae</taxon>
        <taxon>Araneomorphae</taxon>
        <taxon>Entelegynae</taxon>
        <taxon>Araneoidea</taxon>
        <taxon>Araneidae</taxon>
        <taxon>Araneus</taxon>
    </lineage>
</organism>
<accession>A0A4Y2WQW2</accession>
<dbReference type="AlphaFoldDB" id="A0A4Y2WQW2"/>
<dbReference type="PANTHER" id="PTHR47326">
    <property type="entry name" value="TRANSPOSABLE ELEMENT TC3 TRANSPOSASE-LIKE PROTEIN"/>
    <property type="match status" value="1"/>
</dbReference>
<gene>
    <name evidence="1" type="ORF">AVEN_170866_1</name>
</gene>
<dbReference type="PANTHER" id="PTHR47326:SF1">
    <property type="entry name" value="HTH PSQ-TYPE DOMAIN-CONTAINING PROTEIN"/>
    <property type="match status" value="1"/>
</dbReference>
<comment type="caution">
    <text evidence="1">The sequence shown here is derived from an EMBL/GenBank/DDBJ whole genome shotgun (WGS) entry which is preliminary data.</text>
</comment>
<proteinExistence type="predicted"/>
<sequence length="139" mass="15932">MVANLHRENFSTHEKRYIPSKEELCGSLFEDLPLSDLRNVWFQHDGTPPHKVSGVQEYIRDTFQQQVIGYGGCVEWPPRSPDLNPLNFFLWGSIQQRVYATNIEGTSKPYYGRLCQRFTCHVLQCAAGSAVPCQDVYCC</sequence>
<dbReference type="OrthoDB" id="6437429at2759"/>
<evidence type="ECO:0000313" key="1">
    <source>
        <dbReference type="EMBL" id="GBO39843.1"/>
    </source>
</evidence>
<dbReference type="Proteomes" id="UP000499080">
    <property type="component" value="Unassembled WGS sequence"/>
</dbReference>
<keyword evidence="2" id="KW-1185">Reference proteome</keyword>
<reference evidence="1 2" key="1">
    <citation type="journal article" date="2019" name="Sci. Rep.">
        <title>Orb-weaving spider Araneus ventricosus genome elucidates the spidroin gene catalogue.</title>
        <authorList>
            <person name="Kono N."/>
            <person name="Nakamura H."/>
            <person name="Ohtoshi R."/>
            <person name="Moran D.A.P."/>
            <person name="Shinohara A."/>
            <person name="Yoshida Y."/>
            <person name="Fujiwara M."/>
            <person name="Mori M."/>
            <person name="Tomita M."/>
            <person name="Arakawa K."/>
        </authorList>
    </citation>
    <scope>NUCLEOTIDE SEQUENCE [LARGE SCALE GENOMIC DNA]</scope>
</reference>
<dbReference type="EMBL" id="BGPR01064949">
    <property type="protein sequence ID" value="GBO39843.1"/>
    <property type="molecule type" value="Genomic_DNA"/>
</dbReference>
<dbReference type="Gene3D" id="3.30.420.10">
    <property type="entry name" value="Ribonuclease H-like superfamily/Ribonuclease H"/>
    <property type="match status" value="1"/>
</dbReference>